<protein>
    <submittedName>
        <fullName evidence="5">Amidohydrolase</fullName>
    </submittedName>
</protein>
<evidence type="ECO:0000256" key="2">
    <source>
        <dbReference type="ARBA" id="ARBA00022801"/>
    </source>
</evidence>
<evidence type="ECO:0000256" key="1">
    <source>
        <dbReference type="ARBA" id="ARBA00010716"/>
    </source>
</evidence>
<dbReference type="AlphaFoldDB" id="A0A3B9H3A2"/>
<dbReference type="Gene3D" id="2.30.40.10">
    <property type="entry name" value="Urease, subunit C, domain 1"/>
    <property type="match status" value="1"/>
</dbReference>
<dbReference type="InterPro" id="IPR006680">
    <property type="entry name" value="Amidohydro-rel"/>
</dbReference>
<feature type="chain" id="PRO_5017626910" evidence="3">
    <location>
        <begin position="21"/>
        <end position="473"/>
    </location>
</feature>
<gene>
    <name evidence="5" type="ORF">DCG58_18585</name>
</gene>
<reference evidence="5 6" key="1">
    <citation type="journal article" date="2018" name="Nat. Biotechnol.">
        <title>A standardized bacterial taxonomy based on genome phylogeny substantially revises the tree of life.</title>
        <authorList>
            <person name="Parks D.H."/>
            <person name="Chuvochina M."/>
            <person name="Waite D.W."/>
            <person name="Rinke C."/>
            <person name="Skarshewski A."/>
            <person name="Chaumeil P.A."/>
            <person name="Hugenholtz P."/>
        </authorList>
    </citation>
    <scope>NUCLEOTIDE SEQUENCE [LARGE SCALE GENOMIC DNA]</scope>
    <source>
        <strain evidence="5">UBA8733</strain>
    </source>
</reference>
<feature type="signal peptide" evidence="3">
    <location>
        <begin position="1"/>
        <end position="20"/>
    </location>
</feature>
<sequence length="473" mass="50802">MTKWNWVALAATAIFLAACGGSGENGEPAIKPFTPNEPFDPDPYPSTYKAYPSAPVLITNATILDGEGAKIEEGSLLLQDGKVSAIGADLEAPEGATVIDASGRWVTPGIIDNHSHLGAYPSPSVSAHQDGNEISGPVTAEVWVEHGIWPQDPGFDRALAGGVTSLQILPGSANLFGGRGITLKNVPARTVQGMKFPAAPYTLKMACGENPKRVYGYGSGTIPGGAPFSRMGNMAGYRAAWIKAAEYKRKWDKYSAEGGEMPARDLELDTLAGVLAGEILVHMHCYRADEMAQIMDLSNEFGYKVTAFHHAVESYKIADKLADYGACSSMWADWWGFKMEAYDGIPENIPMVHNAGACAIVHSDSDIGIQRLNQEAAKSWADGKRVGIDVPIEEAWEWLSLNPAKSLGIDARTGSLKPGKMGDVVIWSGNPFSVYTKADQVFIDGALMYDRADDSVRPVRDFELGQPGEGDMK</sequence>
<dbReference type="InterPro" id="IPR011059">
    <property type="entry name" value="Metal-dep_hydrolase_composite"/>
</dbReference>
<comment type="similarity">
    <text evidence="1">Belongs to the metallo-dependent hydrolases superfamily. NagA family.</text>
</comment>
<keyword evidence="3" id="KW-0732">Signal</keyword>
<feature type="domain" description="Amidohydrolase-related" evidence="4">
    <location>
        <begin position="106"/>
        <end position="445"/>
    </location>
</feature>
<dbReference type="SUPFAM" id="SSF51556">
    <property type="entry name" value="Metallo-dependent hydrolases"/>
    <property type="match status" value="1"/>
</dbReference>
<evidence type="ECO:0000259" key="4">
    <source>
        <dbReference type="Pfam" id="PF01979"/>
    </source>
</evidence>
<organism evidence="5 6">
    <name type="scientific">Hyphomonas adhaerens</name>
    <dbReference type="NCBI Taxonomy" id="81029"/>
    <lineage>
        <taxon>Bacteria</taxon>
        <taxon>Pseudomonadati</taxon>
        <taxon>Pseudomonadota</taxon>
        <taxon>Alphaproteobacteria</taxon>
        <taxon>Hyphomonadales</taxon>
        <taxon>Hyphomonadaceae</taxon>
        <taxon>Hyphomonas</taxon>
    </lineage>
</organism>
<dbReference type="InterPro" id="IPR032466">
    <property type="entry name" value="Metal_Hydrolase"/>
</dbReference>
<dbReference type="PANTHER" id="PTHR11113:SF14">
    <property type="entry name" value="N-ACETYLGLUCOSAMINE-6-PHOSPHATE DEACETYLASE"/>
    <property type="match status" value="1"/>
</dbReference>
<dbReference type="Proteomes" id="UP000259610">
    <property type="component" value="Unassembled WGS sequence"/>
</dbReference>
<name>A0A3B9H3A2_9PROT</name>
<keyword evidence="2 5" id="KW-0378">Hydrolase</keyword>
<dbReference type="GO" id="GO:0008448">
    <property type="term" value="F:N-acetylglucosamine-6-phosphate deacetylase activity"/>
    <property type="evidence" value="ECO:0007669"/>
    <property type="project" value="TreeGrafter"/>
</dbReference>
<dbReference type="SUPFAM" id="SSF51338">
    <property type="entry name" value="Composite domain of metallo-dependent hydrolases"/>
    <property type="match status" value="1"/>
</dbReference>
<accession>A0A3B9H3A2</accession>
<proteinExistence type="inferred from homology"/>
<dbReference type="EMBL" id="DMAN01000420">
    <property type="protein sequence ID" value="HAE29173.1"/>
    <property type="molecule type" value="Genomic_DNA"/>
</dbReference>
<evidence type="ECO:0000256" key="3">
    <source>
        <dbReference type="SAM" id="SignalP"/>
    </source>
</evidence>
<comment type="caution">
    <text evidence="5">The sequence shown here is derived from an EMBL/GenBank/DDBJ whole genome shotgun (WGS) entry which is preliminary data.</text>
</comment>
<dbReference type="GO" id="GO:0006046">
    <property type="term" value="P:N-acetylglucosamine catabolic process"/>
    <property type="evidence" value="ECO:0007669"/>
    <property type="project" value="TreeGrafter"/>
</dbReference>
<dbReference type="PROSITE" id="PS51257">
    <property type="entry name" value="PROKAR_LIPOPROTEIN"/>
    <property type="match status" value="1"/>
</dbReference>
<dbReference type="CDD" id="cd01309">
    <property type="entry name" value="Met_dep_hydrolase_C"/>
    <property type="match status" value="1"/>
</dbReference>
<dbReference type="Pfam" id="PF01979">
    <property type="entry name" value="Amidohydro_1"/>
    <property type="match status" value="1"/>
</dbReference>
<dbReference type="PANTHER" id="PTHR11113">
    <property type="entry name" value="N-ACETYLGLUCOSAMINE-6-PHOSPHATE DEACETYLASE"/>
    <property type="match status" value="1"/>
</dbReference>
<dbReference type="Gene3D" id="3.20.20.140">
    <property type="entry name" value="Metal-dependent hydrolases"/>
    <property type="match status" value="1"/>
</dbReference>
<evidence type="ECO:0000313" key="6">
    <source>
        <dbReference type="Proteomes" id="UP000259610"/>
    </source>
</evidence>
<dbReference type="RefSeq" id="WP_272992896.1">
    <property type="nucleotide sequence ID" value="NZ_CAJWRG010000001.1"/>
</dbReference>
<evidence type="ECO:0000313" key="5">
    <source>
        <dbReference type="EMBL" id="HAE29173.1"/>
    </source>
</evidence>